<dbReference type="Pfam" id="PF20154">
    <property type="entry name" value="LNT_N"/>
    <property type="match status" value="1"/>
</dbReference>
<feature type="transmembrane region" description="Helical" evidence="9">
    <location>
        <begin position="196"/>
        <end position="224"/>
    </location>
</feature>
<dbReference type="GO" id="GO:0005886">
    <property type="term" value="C:plasma membrane"/>
    <property type="evidence" value="ECO:0007669"/>
    <property type="project" value="UniProtKB-SubCell"/>
</dbReference>
<dbReference type="SUPFAM" id="SSF56317">
    <property type="entry name" value="Carbon-nitrogen hydrolase"/>
    <property type="match status" value="1"/>
</dbReference>
<keyword evidence="6 9" id="KW-1133">Transmembrane helix</keyword>
<keyword evidence="3 9" id="KW-1003">Cell membrane</keyword>
<evidence type="ECO:0000313" key="12">
    <source>
        <dbReference type="Proteomes" id="UP000234328"/>
    </source>
</evidence>
<evidence type="ECO:0000256" key="3">
    <source>
        <dbReference type="ARBA" id="ARBA00022475"/>
    </source>
</evidence>
<dbReference type="PROSITE" id="PS50263">
    <property type="entry name" value="CN_HYDROLASE"/>
    <property type="match status" value="1"/>
</dbReference>
<keyword evidence="5 9" id="KW-0812">Transmembrane</keyword>
<dbReference type="InterPro" id="IPR004563">
    <property type="entry name" value="Apolipo_AcylTrfase"/>
</dbReference>
<gene>
    <name evidence="9" type="primary">lnt</name>
    <name evidence="11" type="ORF">CR155_15360</name>
</gene>
<dbReference type="PANTHER" id="PTHR38686">
    <property type="entry name" value="APOLIPOPROTEIN N-ACYLTRANSFERASE"/>
    <property type="match status" value="1"/>
</dbReference>
<comment type="subcellular location">
    <subcellularLocation>
        <location evidence="1 9">Cell membrane</location>
        <topology evidence="1 9">Multi-pass membrane protein</topology>
    </subcellularLocation>
</comment>
<evidence type="ECO:0000256" key="8">
    <source>
        <dbReference type="ARBA" id="ARBA00023315"/>
    </source>
</evidence>
<reference evidence="11 12" key="1">
    <citation type="submission" date="2017-10" db="EMBL/GenBank/DDBJ databases">
        <title>Two draft genome sequences of Pusillimonas sp. strains isolated from a nitrate- and radionuclide-contaminated groundwater in Russia.</title>
        <authorList>
            <person name="Grouzdev D.S."/>
            <person name="Tourova T.P."/>
            <person name="Goeva M.A."/>
            <person name="Babich T.L."/>
            <person name="Sokolova D.S."/>
            <person name="Abdullin R."/>
            <person name="Poltaraus A.B."/>
            <person name="Toshchakov S.V."/>
            <person name="Nazina T.N."/>
        </authorList>
    </citation>
    <scope>NUCLEOTIDE SEQUENCE [LARGE SCALE GENOMIC DNA]</scope>
    <source>
        <strain evidence="11 12">JR1/69-2-13</strain>
    </source>
</reference>
<dbReference type="Pfam" id="PF00795">
    <property type="entry name" value="CN_hydrolase"/>
    <property type="match status" value="1"/>
</dbReference>
<feature type="transmembrane region" description="Helical" evidence="9">
    <location>
        <begin position="236"/>
        <end position="258"/>
    </location>
</feature>
<comment type="catalytic activity">
    <reaction evidence="9">
        <text>N-terminal S-1,2-diacyl-sn-glyceryl-L-cysteinyl-[lipoprotein] + a glycerophospholipid = N-acyl-S-1,2-diacyl-sn-glyceryl-L-cysteinyl-[lipoprotein] + a 2-acyl-sn-glycero-3-phospholipid + H(+)</text>
        <dbReference type="Rhea" id="RHEA:48228"/>
        <dbReference type="Rhea" id="RHEA-COMP:14681"/>
        <dbReference type="Rhea" id="RHEA-COMP:14684"/>
        <dbReference type="ChEBI" id="CHEBI:15378"/>
        <dbReference type="ChEBI" id="CHEBI:136912"/>
        <dbReference type="ChEBI" id="CHEBI:140656"/>
        <dbReference type="ChEBI" id="CHEBI:140657"/>
        <dbReference type="ChEBI" id="CHEBI:140660"/>
        <dbReference type="EC" id="2.3.1.269"/>
    </reaction>
</comment>
<evidence type="ECO:0000256" key="5">
    <source>
        <dbReference type="ARBA" id="ARBA00022692"/>
    </source>
</evidence>
<evidence type="ECO:0000256" key="4">
    <source>
        <dbReference type="ARBA" id="ARBA00022679"/>
    </source>
</evidence>
<proteinExistence type="inferred from homology"/>
<feature type="transmembrane region" description="Helical" evidence="9">
    <location>
        <begin position="115"/>
        <end position="144"/>
    </location>
</feature>
<keyword evidence="8 9" id="KW-0012">Acyltransferase</keyword>
<evidence type="ECO:0000256" key="9">
    <source>
        <dbReference type="HAMAP-Rule" id="MF_01148"/>
    </source>
</evidence>
<keyword evidence="4 9" id="KW-0808">Transferase</keyword>
<keyword evidence="11" id="KW-0449">Lipoprotein</keyword>
<comment type="similarity">
    <text evidence="2 9">Belongs to the CN hydrolase family. Apolipoprotein N-acyltransferase subfamily.</text>
</comment>
<comment type="caution">
    <text evidence="11">The sequence shown here is derived from an EMBL/GenBank/DDBJ whole genome shotgun (WGS) entry which is preliminary data.</text>
</comment>
<protein>
    <recommendedName>
        <fullName evidence="9">Apolipoprotein N-acyltransferase</fullName>
        <shortName evidence="9">ALP N-acyltransferase</shortName>
        <ecNumber evidence="9">2.3.1.269</ecNumber>
    </recommendedName>
</protein>
<keyword evidence="12" id="KW-1185">Reference proteome</keyword>
<evidence type="ECO:0000256" key="7">
    <source>
        <dbReference type="ARBA" id="ARBA00023136"/>
    </source>
</evidence>
<dbReference type="NCBIfam" id="TIGR00546">
    <property type="entry name" value="lnt"/>
    <property type="match status" value="1"/>
</dbReference>
<comment type="pathway">
    <text evidence="9">Protein modification; lipoprotein biosynthesis (N-acyl transfer).</text>
</comment>
<accession>A0A2N4UDR9</accession>
<evidence type="ECO:0000256" key="1">
    <source>
        <dbReference type="ARBA" id="ARBA00004651"/>
    </source>
</evidence>
<dbReference type="GO" id="GO:0016410">
    <property type="term" value="F:N-acyltransferase activity"/>
    <property type="evidence" value="ECO:0007669"/>
    <property type="project" value="UniProtKB-UniRule"/>
</dbReference>
<keyword evidence="7 9" id="KW-0472">Membrane</keyword>
<feature type="transmembrane region" description="Helical" evidence="9">
    <location>
        <begin position="539"/>
        <end position="561"/>
    </location>
</feature>
<comment type="function">
    <text evidence="9">Catalyzes the phospholipid dependent N-acylation of the N-terminal cysteine of apolipoprotein, the last step in lipoprotein maturation.</text>
</comment>
<dbReference type="PANTHER" id="PTHR38686:SF1">
    <property type="entry name" value="APOLIPOPROTEIN N-ACYLTRANSFERASE"/>
    <property type="match status" value="1"/>
</dbReference>
<dbReference type="InterPro" id="IPR045378">
    <property type="entry name" value="LNT_N"/>
</dbReference>
<name>A0A2N4UDR9_9BURK</name>
<dbReference type="InterPro" id="IPR003010">
    <property type="entry name" value="C-N_Hydrolase"/>
</dbReference>
<evidence type="ECO:0000313" key="11">
    <source>
        <dbReference type="EMBL" id="PLC53165.1"/>
    </source>
</evidence>
<feature type="transmembrane region" description="Helical" evidence="9">
    <location>
        <begin position="90"/>
        <end position="109"/>
    </location>
</feature>
<dbReference type="GO" id="GO:0042158">
    <property type="term" value="P:lipoprotein biosynthetic process"/>
    <property type="evidence" value="ECO:0007669"/>
    <property type="project" value="UniProtKB-UniRule"/>
</dbReference>
<dbReference type="OrthoDB" id="9804277at2"/>
<dbReference type="UniPathway" id="UPA00666"/>
<feature type="transmembrane region" description="Helical" evidence="9">
    <location>
        <begin position="156"/>
        <end position="176"/>
    </location>
</feature>
<dbReference type="HAMAP" id="MF_01148">
    <property type="entry name" value="Lnt"/>
    <property type="match status" value="1"/>
</dbReference>
<evidence type="ECO:0000259" key="10">
    <source>
        <dbReference type="PROSITE" id="PS50263"/>
    </source>
</evidence>
<sequence>MPSAPCGCISSSITLTPSRPPTPTSKHLNSLRFFGRQYAWLLLLGAIHALSFAPVPLPAWSLPFVQIFSLAFLAYRVFKSGSPGQAALSGFLFGLANFALGFYWLYISMHEYGGMAAWLAGTAVVLLAAVEALFIAGAAAFSRWLSGRHLHATSSYAWQLLIAAVWASSWAFAEWLRGTLFTGFPWLNVGYAHVEGVLAGWAPLLGVYGLAWFASFASAAIALLACAKDTGNDARAAVGVGCAIIIGLLGIALGHIAWARPHGAPIIVRLVQGGVPQSEKFDPQLIQRGLDTYMELARLPPKEADSAPHLIVLPETVVPLFQDRVAPRLWQQWLDISREQNARILMGVPLHDQRQGLDRYTNSAIGFDAQTPIETLLAGNPDMRYDKHHLVPFGEFVPPGFRWFVDTMQIPLGDFNRGAVRQALFPIEGQMISPDICYEDVFGEEILQTVRDSDTHGPGATILVNISNLGWFGNSWALRQHLQISRMRAMETARPMLRATNTGMTAAIDPKGVVRAALLPMTPGVLDVEVQGMSGYTPYVRWGNVPVLTWIGLILLLGFVLRQRATASKSLHV</sequence>
<feature type="transmembrane region" description="Helical" evidence="9">
    <location>
        <begin position="38"/>
        <end position="55"/>
    </location>
</feature>
<dbReference type="InterPro" id="IPR036526">
    <property type="entry name" value="C-N_Hydrolase_sf"/>
</dbReference>
<dbReference type="CDD" id="cd07571">
    <property type="entry name" value="ALP_N-acyl_transferase"/>
    <property type="match status" value="1"/>
</dbReference>
<evidence type="ECO:0000256" key="6">
    <source>
        <dbReference type="ARBA" id="ARBA00022989"/>
    </source>
</evidence>
<dbReference type="Gene3D" id="3.60.110.10">
    <property type="entry name" value="Carbon-nitrogen hydrolase"/>
    <property type="match status" value="1"/>
</dbReference>
<dbReference type="AlphaFoldDB" id="A0A2N4UDR9"/>
<dbReference type="EMBL" id="PDNV01000009">
    <property type="protein sequence ID" value="PLC53165.1"/>
    <property type="molecule type" value="Genomic_DNA"/>
</dbReference>
<dbReference type="Proteomes" id="UP000234328">
    <property type="component" value="Unassembled WGS sequence"/>
</dbReference>
<dbReference type="EC" id="2.3.1.269" evidence="9"/>
<organism evidence="11 12">
    <name type="scientific">Pollutimonas nitritireducens</name>
    <dbReference type="NCBI Taxonomy" id="2045209"/>
    <lineage>
        <taxon>Bacteria</taxon>
        <taxon>Pseudomonadati</taxon>
        <taxon>Pseudomonadota</taxon>
        <taxon>Betaproteobacteria</taxon>
        <taxon>Burkholderiales</taxon>
        <taxon>Alcaligenaceae</taxon>
        <taxon>Pollutimonas</taxon>
    </lineage>
</organism>
<evidence type="ECO:0000256" key="2">
    <source>
        <dbReference type="ARBA" id="ARBA00010065"/>
    </source>
</evidence>
<feature type="domain" description="CN hydrolase" evidence="10">
    <location>
        <begin position="271"/>
        <end position="532"/>
    </location>
</feature>